<dbReference type="HOGENOM" id="CLU_298023_0_0_4"/>
<dbReference type="InterPro" id="IPR036709">
    <property type="entry name" value="Autotransporte_beta_dom_sf"/>
</dbReference>
<dbReference type="Gene3D" id="2.40.128.130">
    <property type="entry name" value="Autotransporter beta-domain"/>
    <property type="match status" value="1"/>
</dbReference>
<dbReference type="EMBL" id="AFBQ01000171">
    <property type="protein sequence ID" value="EHY31382.1"/>
    <property type="molecule type" value="Genomic_DNA"/>
</dbReference>
<protein>
    <submittedName>
        <fullName evidence="2">Outer membrane autotransporter barrel domain protein</fullName>
    </submittedName>
</protein>
<dbReference type="InterPro" id="IPR005546">
    <property type="entry name" value="Autotransporte_beta"/>
</dbReference>
<keyword evidence="3" id="KW-1185">Reference proteome</keyword>
<dbReference type="SUPFAM" id="SSF103515">
    <property type="entry name" value="Autotransporter"/>
    <property type="match status" value="1"/>
</dbReference>
<evidence type="ECO:0000259" key="1">
    <source>
        <dbReference type="PROSITE" id="PS51208"/>
    </source>
</evidence>
<name>H3KES5_9BURK</name>
<dbReference type="PATRIC" id="fig|762967.3.peg.980"/>
<dbReference type="InterPro" id="IPR006315">
    <property type="entry name" value="OM_autotransptr_brl_dom"/>
</dbReference>
<dbReference type="RefSeq" id="WP_008542111.1">
    <property type="nucleotide sequence ID" value="NZ_JH604952.1"/>
</dbReference>
<dbReference type="GO" id="GO:0019867">
    <property type="term" value="C:outer membrane"/>
    <property type="evidence" value="ECO:0007669"/>
    <property type="project" value="InterPro"/>
</dbReference>
<comment type="caution">
    <text evidence="2">The sequence shown here is derived from an EMBL/GenBank/DDBJ whole genome shotgun (WGS) entry which is preliminary data.</text>
</comment>
<evidence type="ECO:0000313" key="2">
    <source>
        <dbReference type="EMBL" id="EHY31382.1"/>
    </source>
</evidence>
<reference evidence="2 3" key="1">
    <citation type="submission" date="2011-11" db="EMBL/GenBank/DDBJ databases">
        <authorList>
            <person name="Weinstock G."/>
            <person name="Sodergren E."/>
            <person name="Clifton S."/>
            <person name="Fulton L."/>
            <person name="Fulton B."/>
            <person name="Courtney L."/>
            <person name="Fronick C."/>
            <person name="Harrison M."/>
            <person name="Strong C."/>
            <person name="Farmer C."/>
            <person name="Delahaunty K."/>
            <person name="Markovic C."/>
            <person name="Hall O."/>
            <person name="Minx P."/>
            <person name="Tomlinson C."/>
            <person name="Mitreva M."/>
            <person name="Hou S."/>
            <person name="Chen J."/>
            <person name="Wollam A."/>
            <person name="Pepin K.H."/>
            <person name="Johnson M."/>
            <person name="Bhonagiri V."/>
            <person name="Zhang X."/>
            <person name="Suruliraj S."/>
            <person name="Warren W."/>
            <person name="Chinwalla A."/>
            <person name="Mardis E.R."/>
            <person name="Wilson R.K."/>
        </authorList>
    </citation>
    <scope>NUCLEOTIDE SEQUENCE [LARGE SCALE GENOMIC DNA]</scope>
    <source>
        <strain evidence="2 3">YIT 11816</strain>
    </source>
</reference>
<evidence type="ECO:0000313" key="3">
    <source>
        <dbReference type="Proteomes" id="UP000004956"/>
    </source>
</evidence>
<feature type="domain" description="Autotransporter" evidence="1">
    <location>
        <begin position="752"/>
        <end position="1010"/>
    </location>
</feature>
<dbReference type="AlphaFoldDB" id="H3KES5"/>
<organism evidence="2 3">
    <name type="scientific">Sutterella parvirubra YIT 11816</name>
    <dbReference type="NCBI Taxonomy" id="762967"/>
    <lineage>
        <taxon>Bacteria</taxon>
        <taxon>Pseudomonadati</taxon>
        <taxon>Pseudomonadota</taxon>
        <taxon>Betaproteobacteria</taxon>
        <taxon>Burkholderiales</taxon>
        <taxon>Sutterellaceae</taxon>
        <taxon>Sutterella</taxon>
    </lineage>
</organism>
<dbReference type="PROSITE" id="PS51208">
    <property type="entry name" value="AUTOTRANSPORTER"/>
    <property type="match status" value="1"/>
</dbReference>
<proteinExistence type="predicted"/>
<dbReference type="Pfam" id="PF03797">
    <property type="entry name" value="Autotransporter"/>
    <property type="match status" value="1"/>
</dbReference>
<gene>
    <name evidence="2" type="ORF">HMPREF9440_01240</name>
</gene>
<sequence length="1010" mass="103882">NGTSAIEVKKDGTNGNVINLEAGSRVLGLVHVDAAATNTTLNLNGMQGNLLLQVDKATKDTGTEDTGKHFTLSVNDGADVTLQTTTAEQNDVVSVIDVANIQNGRLTASIFQSDKTLNNAFRKVTIGENGIFNIEALNSRTTGTAATDPANRLLLAYDADYKLEGGRLQVAGQDYTGALKIGTASEKKGSGELTVVSGNYAFSDVEVAPKGKLTLEGGRLSVTNTLKATGGTKDPTRGAIQFEGGTLNIQGSQIFVNNGKDTVADWGVTDVVALMSGIGVVELLTDSFEYSLADLKAAQSKLNAGSKNATKDTLKVVFANGKLVLGQDEALTGGQIGGLNLADQTAKADDGSFALESNTDTTVAAIDFGNAEKETVTITANNSSGGTEGAGALVLSGDNDDVFASLADTTKTVEVTGALTLGNNTEASGNVNVETLKVDTLTVVGAFTANNVTVDATATVDAGAAFTVYSLSGGRTKVSGTLDVTEVKAGTNVQAENGGTVVLTKVAGTVGTPSSSSRVLSLTPEVATGFKLYGTNKNARDIIANSFMTDNDVKDKDVLFLDRVLEVESTGQVNVGVTSGTGGAVTVGSSGILVIDARALGAEPIVKGNLKAPAGSGFLLNLNQTGTFALANTADSGLTFKDDSAFLSATIETAAGGATDTTSKLVVAFDGTAVGDDGELAAAMEAGYANAKNGAVFNAIGATEALFANGKLTEAGQWAASEYVAAPVVAGTYNVAYDAAAEVTRAVMNHNVKGEGMGAWADVFYASNEAKKIYGGQGYSADVYGGVFGFDTVFSCGAKLGAALTIGQADADGERSFSKYSNDADFWGLSVYTGKNVADTSLYIGADLSYLWVDNDLKGTVAGASADESLDSTVFTVGLRADWTAYEGAFNVVPHAGVRYTAIDVDDYRGYASDSINVVELPVGVEVNGTFEASGWKVVPSVDFTIVPQVGDKDVKTAVGNVDVIDNLYNTTVGVEAVYGQYAFGLDAGYGFGSDDRQNATVKANFSYRF</sequence>
<feature type="non-terminal residue" evidence="2">
    <location>
        <position position="1"/>
    </location>
</feature>
<dbReference type="NCBIfam" id="TIGR01414">
    <property type="entry name" value="autotrans_barl"/>
    <property type="match status" value="1"/>
</dbReference>
<dbReference type="SMART" id="SM00869">
    <property type="entry name" value="Autotransporter"/>
    <property type="match status" value="1"/>
</dbReference>
<accession>H3KES5</accession>
<dbReference type="Proteomes" id="UP000004956">
    <property type="component" value="Unassembled WGS sequence"/>
</dbReference>
<dbReference type="OrthoDB" id="9152053at2"/>